<gene>
    <name evidence="5" type="ORF">LEA_14184</name>
</gene>
<evidence type="ECO:0000256" key="3">
    <source>
        <dbReference type="ARBA" id="ARBA00023277"/>
    </source>
</evidence>
<evidence type="ECO:0000313" key="5">
    <source>
        <dbReference type="EMBL" id="EKC57807.1"/>
    </source>
</evidence>
<keyword evidence="2 5" id="KW-0378">Hydrolase</keyword>
<dbReference type="InterPro" id="IPR052176">
    <property type="entry name" value="Glycosyl_Hydrlase_43_Enz"/>
</dbReference>
<dbReference type="AlphaFoldDB" id="K1SAQ3"/>
<sequence length="202" mass="22873">MARTKDVVLAPEQKELMEKEYLDFVKPSTYGNKANPSSCDSLYDDVENPELRAIVEKVAATTPYDLVNWKSEGTVMTMDTVDWAKDDVSAWASQVMKYNDKYYLYYCSWDKSGKQSIGVAVADSPTGTFVDIGEPLVRGSVTKPQLSTFNDIDPTAWVETDENGEERRDFYDVYFPLSLEGGNKEMQVPDNPDELFAKHNFI</sequence>
<evidence type="ECO:0000256" key="4">
    <source>
        <dbReference type="ARBA" id="ARBA00023295"/>
    </source>
</evidence>
<name>K1SAQ3_9ZZZZ</name>
<comment type="similarity">
    <text evidence="1">Belongs to the glycosyl hydrolase 43 family.</text>
</comment>
<dbReference type="PANTHER" id="PTHR43772:SF2">
    <property type="entry name" value="PUTATIVE (AFU_ORTHOLOGUE AFUA_2G04480)-RELATED"/>
    <property type="match status" value="1"/>
</dbReference>
<dbReference type="PANTHER" id="PTHR43772">
    <property type="entry name" value="ENDO-1,4-BETA-XYLANASE"/>
    <property type="match status" value="1"/>
</dbReference>
<keyword evidence="4 5" id="KW-0326">Glycosidase</keyword>
<evidence type="ECO:0000256" key="2">
    <source>
        <dbReference type="ARBA" id="ARBA00022801"/>
    </source>
</evidence>
<protein>
    <submittedName>
        <fullName evidence="5">Glycoside hydrolase, family 43</fullName>
        <ecNumber evidence="5">3.2.1.-</ecNumber>
    </submittedName>
</protein>
<dbReference type="GO" id="GO:0005975">
    <property type="term" value="P:carbohydrate metabolic process"/>
    <property type="evidence" value="ECO:0007669"/>
    <property type="project" value="InterPro"/>
</dbReference>
<evidence type="ECO:0000256" key="1">
    <source>
        <dbReference type="ARBA" id="ARBA00009865"/>
    </source>
</evidence>
<organism evidence="5">
    <name type="scientific">human gut metagenome</name>
    <dbReference type="NCBI Taxonomy" id="408170"/>
    <lineage>
        <taxon>unclassified sequences</taxon>
        <taxon>metagenomes</taxon>
        <taxon>organismal metagenomes</taxon>
    </lineage>
</organism>
<accession>K1SAQ3</accession>
<dbReference type="EMBL" id="AJWY01009628">
    <property type="protein sequence ID" value="EKC57807.1"/>
    <property type="molecule type" value="Genomic_DNA"/>
</dbReference>
<dbReference type="SUPFAM" id="SSF75005">
    <property type="entry name" value="Arabinanase/levansucrase/invertase"/>
    <property type="match status" value="1"/>
</dbReference>
<comment type="caution">
    <text evidence="5">The sequence shown here is derived from an EMBL/GenBank/DDBJ whole genome shotgun (WGS) entry which is preliminary data.</text>
</comment>
<dbReference type="GO" id="GO:0004553">
    <property type="term" value="F:hydrolase activity, hydrolyzing O-glycosyl compounds"/>
    <property type="evidence" value="ECO:0007669"/>
    <property type="project" value="InterPro"/>
</dbReference>
<dbReference type="EC" id="3.2.1.-" evidence="5"/>
<dbReference type="Gene3D" id="2.115.10.20">
    <property type="entry name" value="Glycosyl hydrolase domain, family 43"/>
    <property type="match status" value="1"/>
</dbReference>
<feature type="non-terminal residue" evidence="5">
    <location>
        <position position="202"/>
    </location>
</feature>
<keyword evidence="3" id="KW-0119">Carbohydrate metabolism</keyword>
<dbReference type="InterPro" id="IPR023296">
    <property type="entry name" value="Glyco_hydro_beta-prop_sf"/>
</dbReference>
<dbReference type="Pfam" id="PF04616">
    <property type="entry name" value="Glyco_hydro_43"/>
    <property type="match status" value="1"/>
</dbReference>
<dbReference type="InterPro" id="IPR006710">
    <property type="entry name" value="Glyco_hydro_43"/>
</dbReference>
<reference evidence="5" key="1">
    <citation type="journal article" date="2013" name="Environ. Microbiol.">
        <title>Microbiota from the distal guts of lean and obese adolescents exhibit partial functional redundancy besides clear differences in community structure.</title>
        <authorList>
            <person name="Ferrer M."/>
            <person name="Ruiz A."/>
            <person name="Lanza F."/>
            <person name="Haange S.B."/>
            <person name="Oberbach A."/>
            <person name="Till H."/>
            <person name="Bargiela R."/>
            <person name="Campoy C."/>
            <person name="Segura M.T."/>
            <person name="Richter M."/>
            <person name="von Bergen M."/>
            <person name="Seifert J."/>
            <person name="Suarez A."/>
        </authorList>
    </citation>
    <scope>NUCLEOTIDE SEQUENCE</scope>
</reference>
<proteinExistence type="inferred from homology"/>